<keyword evidence="2" id="KW-1185">Reference proteome</keyword>
<name>A0A3N2CXB4_9ACTN</name>
<dbReference type="RefSeq" id="WP_123391784.1">
    <property type="nucleotide sequence ID" value="NZ_RKHO01000001.1"/>
</dbReference>
<comment type="caution">
    <text evidence="1">The sequence shown here is derived from an EMBL/GenBank/DDBJ whole genome shotgun (WGS) entry which is preliminary data.</text>
</comment>
<accession>A0A3N2CXB4</accession>
<protein>
    <submittedName>
        <fullName evidence="1">Uncharacterized protein</fullName>
    </submittedName>
</protein>
<evidence type="ECO:0000313" key="1">
    <source>
        <dbReference type="EMBL" id="ROR92165.1"/>
    </source>
</evidence>
<organism evidence="1 2">
    <name type="scientific">Nocardioides aurantiacus</name>
    <dbReference type="NCBI Taxonomy" id="86796"/>
    <lineage>
        <taxon>Bacteria</taxon>
        <taxon>Bacillati</taxon>
        <taxon>Actinomycetota</taxon>
        <taxon>Actinomycetes</taxon>
        <taxon>Propionibacteriales</taxon>
        <taxon>Nocardioidaceae</taxon>
        <taxon>Nocardioides</taxon>
    </lineage>
</organism>
<dbReference type="EMBL" id="RKHO01000001">
    <property type="protein sequence ID" value="ROR92165.1"/>
    <property type="molecule type" value="Genomic_DNA"/>
</dbReference>
<dbReference type="AlphaFoldDB" id="A0A3N2CXB4"/>
<sequence>MGTIVVVVLLALVLATAVIVYAAYPYRGEATPVSPRIGEVMSRGVSSLPTIDVAHAEDDAREHAASRR</sequence>
<proteinExistence type="predicted"/>
<dbReference type="Proteomes" id="UP000281738">
    <property type="component" value="Unassembled WGS sequence"/>
</dbReference>
<evidence type="ECO:0000313" key="2">
    <source>
        <dbReference type="Proteomes" id="UP000281738"/>
    </source>
</evidence>
<reference evidence="1 2" key="1">
    <citation type="submission" date="2018-11" db="EMBL/GenBank/DDBJ databases">
        <title>Sequencing the genomes of 1000 actinobacteria strains.</title>
        <authorList>
            <person name="Klenk H.-P."/>
        </authorList>
    </citation>
    <scope>NUCLEOTIDE SEQUENCE [LARGE SCALE GENOMIC DNA]</scope>
    <source>
        <strain evidence="1 2">DSM 12652</strain>
    </source>
</reference>
<gene>
    <name evidence="1" type="ORF">EDD33_3049</name>
</gene>